<evidence type="ECO:0000256" key="1">
    <source>
        <dbReference type="ARBA" id="ARBA00022723"/>
    </source>
</evidence>
<dbReference type="PANTHER" id="PTHR12298">
    <property type="entry name" value="PCDC2 PROGRAMMED CELL DEATH PROTEIN 2 -RELATED"/>
    <property type="match status" value="1"/>
</dbReference>
<dbReference type="SUPFAM" id="SSF144232">
    <property type="entry name" value="HIT/MYND zinc finger-like"/>
    <property type="match status" value="1"/>
</dbReference>
<dbReference type="PROSITE" id="PS50865">
    <property type="entry name" value="ZF_MYND_2"/>
    <property type="match status" value="1"/>
</dbReference>
<dbReference type="Proteomes" id="UP000230750">
    <property type="component" value="Unassembled WGS sequence"/>
</dbReference>
<proteinExistence type="predicted"/>
<organism evidence="7 8">
    <name type="scientific">Stichopus japonicus</name>
    <name type="common">Sea cucumber</name>
    <dbReference type="NCBI Taxonomy" id="307972"/>
    <lineage>
        <taxon>Eukaryota</taxon>
        <taxon>Metazoa</taxon>
        <taxon>Echinodermata</taxon>
        <taxon>Eleutherozoa</taxon>
        <taxon>Echinozoa</taxon>
        <taxon>Holothuroidea</taxon>
        <taxon>Aspidochirotacea</taxon>
        <taxon>Aspidochirotida</taxon>
        <taxon>Stichopodidae</taxon>
        <taxon>Apostichopus</taxon>
    </lineage>
</organism>
<dbReference type="Gene3D" id="6.10.140.2220">
    <property type="match status" value="1"/>
</dbReference>
<evidence type="ECO:0000256" key="4">
    <source>
        <dbReference type="PROSITE-ProRule" id="PRU00134"/>
    </source>
</evidence>
<comment type="caution">
    <text evidence="7">The sequence shown here is derived from an EMBL/GenBank/DDBJ whole genome shotgun (WGS) entry which is preliminary data.</text>
</comment>
<dbReference type="InterPro" id="IPR002893">
    <property type="entry name" value="Znf_MYND"/>
</dbReference>
<dbReference type="EMBL" id="MRZV01000012">
    <property type="protein sequence ID" value="PIK62439.1"/>
    <property type="molecule type" value="Genomic_DNA"/>
</dbReference>
<accession>A0A2G8LQA3</accession>
<keyword evidence="1" id="KW-0479">Metal-binding</keyword>
<reference evidence="7 8" key="1">
    <citation type="journal article" date="2017" name="PLoS Biol.">
        <title>The sea cucumber genome provides insights into morphological evolution and visceral regeneration.</title>
        <authorList>
            <person name="Zhang X."/>
            <person name="Sun L."/>
            <person name="Yuan J."/>
            <person name="Sun Y."/>
            <person name="Gao Y."/>
            <person name="Zhang L."/>
            <person name="Li S."/>
            <person name="Dai H."/>
            <person name="Hamel J.F."/>
            <person name="Liu C."/>
            <person name="Yu Y."/>
            <person name="Liu S."/>
            <person name="Lin W."/>
            <person name="Guo K."/>
            <person name="Jin S."/>
            <person name="Xu P."/>
            <person name="Storey K.B."/>
            <person name="Huan P."/>
            <person name="Zhang T."/>
            <person name="Zhou Y."/>
            <person name="Zhang J."/>
            <person name="Lin C."/>
            <person name="Li X."/>
            <person name="Xing L."/>
            <person name="Huo D."/>
            <person name="Sun M."/>
            <person name="Wang L."/>
            <person name="Mercier A."/>
            <person name="Li F."/>
            <person name="Yang H."/>
            <person name="Xiang J."/>
        </authorList>
    </citation>
    <scope>NUCLEOTIDE SEQUENCE [LARGE SCALE GENOMIC DNA]</scope>
    <source>
        <strain evidence="7">Shaxun</strain>
        <tissue evidence="7">Muscle</tissue>
    </source>
</reference>
<dbReference type="GO" id="GO:0008270">
    <property type="term" value="F:zinc ion binding"/>
    <property type="evidence" value="ECO:0007669"/>
    <property type="project" value="UniProtKB-KW"/>
</dbReference>
<dbReference type="OrthoDB" id="443682at2759"/>
<evidence type="ECO:0000259" key="6">
    <source>
        <dbReference type="PROSITE" id="PS50865"/>
    </source>
</evidence>
<keyword evidence="8" id="KW-1185">Reference proteome</keyword>
<evidence type="ECO:0000256" key="5">
    <source>
        <dbReference type="SAM" id="MobiDB-lite"/>
    </source>
</evidence>
<dbReference type="GO" id="GO:0005634">
    <property type="term" value="C:nucleus"/>
    <property type="evidence" value="ECO:0007669"/>
    <property type="project" value="TreeGrafter"/>
</dbReference>
<keyword evidence="3" id="KW-0862">Zinc</keyword>
<name>A0A2G8LQA3_STIJA</name>
<evidence type="ECO:0000256" key="2">
    <source>
        <dbReference type="ARBA" id="ARBA00022771"/>
    </source>
</evidence>
<feature type="domain" description="MYND-type" evidence="6">
    <location>
        <begin position="152"/>
        <end position="190"/>
    </location>
</feature>
<dbReference type="InterPro" id="IPR007320">
    <property type="entry name" value="PDCD2_C"/>
</dbReference>
<feature type="compositionally biased region" description="Basic and acidic residues" evidence="5">
    <location>
        <begin position="219"/>
        <end position="233"/>
    </location>
</feature>
<dbReference type="AlphaFoldDB" id="A0A2G8LQA3"/>
<evidence type="ECO:0000256" key="3">
    <source>
        <dbReference type="ARBA" id="ARBA00022833"/>
    </source>
</evidence>
<gene>
    <name evidence="7" type="ORF">BSL78_00639</name>
</gene>
<protein>
    <submittedName>
        <fullName evidence="7">Programmed cell death protein 2</fullName>
    </submittedName>
</protein>
<evidence type="ECO:0000313" key="7">
    <source>
        <dbReference type="EMBL" id="PIK62439.1"/>
    </source>
</evidence>
<dbReference type="Pfam" id="PF01753">
    <property type="entry name" value="zf-MYND"/>
    <property type="match status" value="1"/>
</dbReference>
<dbReference type="GO" id="GO:0005737">
    <property type="term" value="C:cytoplasm"/>
    <property type="evidence" value="ECO:0007669"/>
    <property type="project" value="InterPro"/>
</dbReference>
<dbReference type="STRING" id="307972.A0A2G8LQA3"/>
<sequence length="366" mass="41685">MECLLPLCRPFKMAAPISDGKIELGFIEKSEIWRQTSPFFPSKVGGRPSWLSLTDLPNSSKLLCGNCGKPVIFLLQIYCPVDAFEGTFHRTLFLFICKDSVCHSQNSNKPFIVFRSQLPRVNSVYNFEPIEEENVKTSEFDTTIKKFGINLCVLCGCNAGNKKCSKCHTTFYCSKEHQLIHWKGGHKTACCKDGVQDEVPNILFPENEIVTEPEPSLDEQQRDETEAVTKQETDSGYSAEELEKMALKETKEDKHFLSFKDRIGLEPEQVLRYQRGGDPLWVSHNHQPVPTDIPACQCGSRRIFEFQVMPQMLIHLEVDKLDASIDWGTLAVYTCEANCNEGEAYHAEFLWKQDYEKSSDSKIQDS</sequence>
<keyword evidence="2 4" id="KW-0863">Zinc-finger</keyword>
<dbReference type="PANTHER" id="PTHR12298:SF4">
    <property type="entry name" value="PROGRAMMED CELL DEATH PROTEIN 2"/>
    <property type="match status" value="1"/>
</dbReference>
<dbReference type="Pfam" id="PF04194">
    <property type="entry name" value="PDCD2_C"/>
    <property type="match status" value="1"/>
</dbReference>
<feature type="region of interest" description="Disordered" evidence="5">
    <location>
        <begin position="211"/>
        <end position="235"/>
    </location>
</feature>
<evidence type="ECO:0000313" key="8">
    <source>
        <dbReference type="Proteomes" id="UP000230750"/>
    </source>
</evidence>